<evidence type="ECO:0000313" key="3">
    <source>
        <dbReference type="Proteomes" id="UP000798951"/>
    </source>
</evidence>
<proteinExistence type="predicted"/>
<reference evidence="2 3" key="1">
    <citation type="submission" date="2019-07" db="EMBL/GenBank/DDBJ databases">
        <title>Genomic Encyclopedia of Type Strains, Phase IV (KMG-IV): sequencing the most valuable type-strain genomes for metagenomic binning, comparative biology and taxonomic classification.</title>
        <authorList>
            <person name="Goeker M."/>
        </authorList>
    </citation>
    <scope>NUCLEOTIDE SEQUENCE [LARGE SCALE GENOMIC DNA]</scope>
    <source>
        <strain evidence="2 3">DSM 44831</strain>
    </source>
</reference>
<evidence type="ECO:0000313" key="2">
    <source>
        <dbReference type="EMBL" id="KAF0849083.1"/>
    </source>
</evidence>
<keyword evidence="3" id="KW-1185">Reference proteome</keyword>
<dbReference type="RefSeq" id="WP_174550191.1">
    <property type="nucleotide sequence ID" value="NZ_VMSD01000001.1"/>
</dbReference>
<organism evidence="2 3">
    <name type="scientific">Nocardia caishijiensis</name>
    <dbReference type="NCBI Taxonomy" id="184756"/>
    <lineage>
        <taxon>Bacteria</taxon>
        <taxon>Bacillati</taxon>
        <taxon>Actinomycetota</taxon>
        <taxon>Actinomycetes</taxon>
        <taxon>Mycobacteriales</taxon>
        <taxon>Nocardiaceae</taxon>
        <taxon>Nocardia</taxon>
    </lineage>
</organism>
<keyword evidence="1" id="KW-0472">Membrane</keyword>
<name>A0ABQ6YTE4_9NOCA</name>
<comment type="caution">
    <text evidence="2">The sequence shown here is derived from an EMBL/GenBank/DDBJ whole genome shotgun (WGS) entry which is preliminary data.</text>
</comment>
<feature type="transmembrane region" description="Helical" evidence="1">
    <location>
        <begin position="7"/>
        <end position="29"/>
    </location>
</feature>
<dbReference type="Proteomes" id="UP000798951">
    <property type="component" value="Unassembled WGS sequence"/>
</dbReference>
<keyword evidence="1" id="KW-0812">Transmembrane</keyword>
<evidence type="ECO:0008006" key="4">
    <source>
        <dbReference type="Google" id="ProtNLM"/>
    </source>
</evidence>
<evidence type="ECO:0000256" key="1">
    <source>
        <dbReference type="SAM" id="Phobius"/>
    </source>
</evidence>
<keyword evidence="1" id="KW-1133">Transmembrane helix</keyword>
<gene>
    <name evidence="2" type="ORF">FNL39_101518</name>
</gene>
<sequence length="433" mass="46462">MGRIPGWTLRFAGVVVTVSCLVAAGRFLLPQPVPGDIPGATERQLAFLRDALDKGADTEAQQLFPEGHLFSNALYGLAWVQAGHTDPDLRSQAVAESRWALARMESDEGRAVFSPRLEPAHGIFWAGWTNWLRGAILSLDSTDPTEVRRFSTHSDEIAQAFAASPTPFLQAYHGQAWPVDSTVAIASLRLHDKLLGARHAAVIDRWTEQSRARLDPSTGLLPHQVSAVDGSLSTGSRATSQAVIHRFLPEIDPGFARTQYSLYRDRFLAYPGGFGPAIREYPHGVDGSGDVDSGPLIAGISLSATVVAQGAARVNGDGTLARALAAEGELLGLPIDLPGSKRYALGLVPIGDAFVVWSSTARLLVTESPSTADDLRWWWRLPWLAVLTLIALAPWAGQITAVARNAGRRPRVNALRAVADGEPRATANCALDA</sequence>
<protein>
    <recommendedName>
        <fullName evidence="4">DUF2264 domain-containing protein</fullName>
    </recommendedName>
</protein>
<accession>A0ABQ6YTE4</accession>
<dbReference type="EMBL" id="VMSD01000001">
    <property type="protein sequence ID" value="KAF0849083.1"/>
    <property type="molecule type" value="Genomic_DNA"/>
</dbReference>